<dbReference type="PROSITE" id="PS01156">
    <property type="entry name" value="TONB_DEPENDENT_REC_2"/>
    <property type="match status" value="1"/>
</dbReference>
<dbReference type="CDD" id="cd01347">
    <property type="entry name" value="ligand_gated_channel"/>
    <property type="match status" value="1"/>
</dbReference>
<dbReference type="InterPro" id="IPR000531">
    <property type="entry name" value="Beta-barrel_TonB"/>
</dbReference>
<organism evidence="15 16">
    <name type="scientific">Croceicoccus naphthovorans</name>
    <dbReference type="NCBI Taxonomy" id="1348774"/>
    <lineage>
        <taxon>Bacteria</taxon>
        <taxon>Pseudomonadati</taxon>
        <taxon>Pseudomonadota</taxon>
        <taxon>Alphaproteobacteria</taxon>
        <taxon>Sphingomonadales</taxon>
        <taxon>Erythrobacteraceae</taxon>
        <taxon>Croceicoccus</taxon>
    </lineage>
</organism>
<feature type="short sequence motif" description="TonB C-terminal box" evidence="13">
    <location>
        <begin position="755"/>
        <end position="772"/>
    </location>
</feature>
<protein>
    <submittedName>
        <fullName evidence="15">Uncharacterized protein</fullName>
    </submittedName>
</protein>
<dbReference type="RefSeq" id="WP_047820155.1">
    <property type="nucleotide sequence ID" value="NZ_CP011770.1"/>
</dbReference>
<dbReference type="InterPro" id="IPR036942">
    <property type="entry name" value="Beta-barrel_TonB_sf"/>
</dbReference>
<dbReference type="STRING" id="1348774.AB433_04895"/>
<reference evidence="15 16" key="1">
    <citation type="submission" date="2015-06" db="EMBL/GenBank/DDBJ databases">
        <authorList>
            <person name="Zeng Y."/>
            <person name="Huang Y."/>
        </authorList>
    </citation>
    <scope>NUCLEOTIDE SEQUENCE [LARGE SCALE GENOMIC DNA]</scope>
    <source>
        <strain evidence="15 16">PQ-2</strain>
    </source>
</reference>
<evidence type="ECO:0000256" key="2">
    <source>
        <dbReference type="ARBA" id="ARBA00022448"/>
    </source>
</evidence>
<dbReference type="GO" id="GO:0006826">
    <property type="term" value="P:iron ion transport"/>
    <property type="evidence" value="ECO:0007669"/>
    <property type="project" value="UniProtKB-KW"/>
</dbReference>
<dbReference type="PANTHER" id="PTHR32552">
    <property type="entry name" value="FERRICHROME IRON RECEPTOR-RELATED"/>
    <property type="match status" value="1"/>
</dbReference>
<dbReference type="Pfam" id="PF00593">
    <property type="entry name" value="TonB_dep_Rec_b-barrel"/>
    <property type="match status" value="1"/>
</dbReference>
<dbReference type="InterPro" id="IPR039426">
    <property type="entry name" value="TonB-dep_rcpt-like"/>
</dbReference>
<comment type="similarity">
    <text evidence="12 14">Belongs to the TonB-dependent receptor family.</text>
</comment>
<dbReference type="InterPro" id="IPR010917">
    <property type="entry name" value="TonB_rcpt_CS"/>
</dbReference>
<evidence type="ECO:0000256" key="4">
    <source>
        <dbReference type="ARBA" id="ARBA00022496"/>
    </source>
</evidence>
<keyword evidence="6" id="KW-0732">Signal</keyword>
<dbReference type="Proteomes" id="UP000035287">
    <property type="component" value="Chromosome"/>
</dbReference>
<evidence type="ECO:0000256" key="10">
    <source>
        <dbReference type="ARBA" id="ARBA00023136"/>
    </source>
</evidence>
<evidence type="ECO:0000256" key="5">
    <source>
        <dbReference type="ARBA" id="ARBA00022692"/>
    </source>
</evidence>
<evidence type="ECO:0000256" key="3">
    <source>
        <dbReference type="ARBA" id="ARBA00022452"/>
    </source>
</evidence>
<evidence type="ECO:0000256" key="1">
    <source>
        <dbReference type="ARBA" id="ARBA00004571"/>
    </source>
</evidence>
<evidence type="ECO:0000256" key="14">
    <source>
        <dbReference type="RuleBase" id="RU003357"/>
    </source>
</evidence>
<evidence type="ECO:0000256" key="9">
    <source>
        <dbReference type="ARBA" id="ARBA00023077"/>
    </source>
</evidence>
<dbReference type="PANTHER" id="PTHR32552:SF81">
    <property type="entry name" value="TONB-DEPENDENT OUTER MEMBRANE RECEPTOR"/>
    <property type="match status" value="1"/>
</dbReference>
<evidence type="ECO:0000313" key="16">
    <source>
        <dbReference type="Proteomes" id="UP000035287"/>
    </source>
</evidence>
<dbReference type="Pfam" id="PF07715">
    <property type="entry name" value="Plug"/>
    <property type="match status" value="1"/>
</dbReference>
<keyword evidence="8" id="KW-0406">Ion transport</keyword>
<keyword evidence="2 12" id="KW-0813">Transport</keyword>
<dbReference type="SUPFAM" id="SSF56935">
    <property type="entry name" value="Porins"/>
    <property type="match status" value="1"/>
</dbReference>
<keyword evidence="3 12" id="KW-1134">Transmembrane beta strand</keyword>
<keyword evidence="5 12" id="KW-0812">Transmembrane</keyword>
<sequence>MKLGKAWAKVAANKTVVSISAVAACLACAGTAQAQDAVGSDDDAAAETRSSRGFEQIIVTARRRAESVQDTPLAVSAISADDVEGLNITRLEGLEQMAPSLRVSTASGSGNAPAIFIRGIGTITTALYAEPAVGVYIDGVYSPRGAVNTFDLPDVEGIQVLRGPQGTLFGRNTTGGAIILTTKGPTADPGASMRFSYGTDNEIVASSILQTGDIGGTDFGLKLSGQVHTRDGWVETPGFSQSKWGGALEAYTFGAALGGDISSVLNFDGRVRYNKVSSYNGWEPLGGSANGVAYYTGGEDRGGPPFVIGGGADDLTYRDPRAGDGRATAKSWIASGTLTASLSHALTLKSITGGIWLDQQFRANLGGGYTIGPVINPVVPGQMEFVSPHTTTANPGRARQFTQEFQALGDIGTFNYVVGLYYFREKTEEGLTTIINFPVSAGAAIRLDTDKGYEILSKSYAAYGQVGWKPEFADGNLEVTGGLRYTEDKKTLDSFVTGGAVQDEKNTWDNWGWSTSVSYKVTPDTMLYGRASSAYRSGGYNGPTVGAPPFGPETATTYELGFKADLFDRMVRFNGAVFQTDYSDLQVNAYNPQTFANAITNAGKARYRGFELEAALRLGGFQLDGNVGHVDPEYQEYEYLIGGTVEDVSDSAKFPYVSSWTYRIGAQYELLTGNDGTLTFRTDYSGKSSPYGYSVPAASPNYLVVERLGSDENLSARATWRGNVRGAGMFFQVFGENLTDKRALTFATDFNSIVSGVYSRGRRYGFTVGVDF</sequence>
<dbReference type="Gene3D" id="2.40.170.20">
    <property type="entry name" value="TonB-dependent receptor, beta-barrel domain"/>
    <property type="match status" value="1"/>
</dbReference>
<dbReference type="AlphaFoldDB" id="A0A0G3XE43"/>
<gene>
    <name evidence="15" type="ORF">AB433_04895</name>
</gene>
<evidence type="ECO:0000256" key="11">
    <source>
        <dbReference type="ARBA" id="ARBA00023237"/>
    </source>
</evidence>
<evidence type="ECO:0000256" key="8">
    <source>
        <dbReference type="ARBA" id="ARBA00023065"/>
    </source>
</evidence>
<dbReference type="EMBL" id="CP011770">
    <property type="protein sequence ID" value="AKM09467.1"/>
    <property type="molecule type" value="Genomic_DNA"/>
</dbReference>
<keyword evidence="11 12" id="KW-0998">Cell outer membrane</keyword>
<proteinExistence type="inferred from homology"/>
<dbReference type="PATRIC" id="fig|1348774.3.peg.1026"/>
<evidence type="ECO:0000256" key="13">
    <source>
        <dbReference type="PROSITE-ProRule" id="PRU10144"/>
    </source>
</evidence>
<evidence type="ECO:0000256" key="12">
    <source>
        <dbReference type="PROSITE-ProRule" id="PRU01360"/>
    </source>
</evidence>
<keyword evidence="16" id="KW-1185">Reference proteome</keyword>
<name>A0A0G3XE43_9SPHN</name>
<keyword evidence="7" id="KW-0408">Iron</keyword>
<evidence type="ECO:0000313" key="15">
    <source>
        <dbReference type="EMBL" id="AKM09467.1"/>
    </source>
</evidence>
<dbReference type="KEGG" id="cna:AB433_04895"/>
<dbReference type="PROSITE" id="PS51257">
    <property type="entry name" value="PROKAR_LIPOPROTEIN"/>
    <property type="match status" value="1"/>
</dbReference>
<evidence type="ECO:0000256" key="6">
    <source>
        <dbReference type="ARBA" id="ARBA00022729"/>
    </source>
</evidence>
<keyword evidence="4" id="KW-0410">Iron transport</keyword>
<evidence type="ECO:0000256" key="7">
    <source>
        <dbReference type="ARBA" id="ARBA00023004"/>
    </source>
</evidence>
<comment type="subcellular location">
    <subcellularLocation>
        <location evidence="1 12">Cell outer membrane</location>
        <topology evidence="1 12">Multi-pass membrane protein</topology>
    </subcellularLocation>
</comment>
<keyword evidence="10 12" id="KW-0472">Membrane</keyword>
<dbReference type="GO" id="GO:0009279">
    <property type="term" value="C:cell outer membrane"/>
    <property type="evidence" value="ECO:0007669"/>
    <property type="project" value="UniProtKB-SubCell"/>
</dbReference>
<dbReference type="OrthoDB" id="127311at2"/>
<accession>A0A0G3XE43</accession>
<keyword evidence="9 14" id="KW-0798">TonB box</keyword>
<dbReference type="PROSITE" id="PS52016">
    <property type="entry name" value="TONB_DEPENDENT_REC_3"/>
    <property type="match status" value="1"/>
</dbReference>
<dbReference type="InterPro" id="IPR012910">
    <property type="entry name" value="Plug_dom"/>
</dbReference>